<dbReference type="Gene3D" id="2.30.42.10">
    <property type="match status" value="1"/>
</dbReference>
<protein>
    <submittedName>
        <fullName evidence="4">FERM and PDZ domain-containing protein 1</fullName>
    </submittedName>
</protein>
<dbReference type="EMBL" id="KB570447">
    <property type="protein sequence ID" value="EMP27428.1"/>
    <property type="molecule type" value="Genomic_DNA"/>
</dbReference>
<evidence type="ECO:0000313" key="4">
    <source>
        <dbReference type="EMBL" id="EMP27428.1"/>
    </source>
</evidence>
<dbReference type="InterPro" id="IPR011993">
    <property type="entry name" value="PH-like_dom_sf"/>
</dbReference>
<dbReference type="SUPFAM" id="SSF47031">
    <property type="entry name" value="Second domain of FERM"/>
    <property type="match status" value="1"/>
</dbReference>
<dbReference type="FunFam" id="3.10.20.90:FF:000203">
    <property type="entry name" value="FERM and PDZ domain containing 1"/>
    <property type="match status" value="1"/>
</dbReference>
<dbReference type="PROSITE" id="PS50106">
    <property type="entry name" value="PDZ"/>
    <property type="match status" value="1"/>
</dbReference>
<dbReference type="InterPro" id="IPR019749">
    <property type="entry name" value="Band_41_domain"/>
</dbReference>
<accession>M7B5K7</accession>
<dbReference type="GO" id="GO:0005886">
    <property type="term" value="C:plasma membrane"/>
    <property type="evidence" value="ECO:0007669"/>
    <property type="project" value="TreeGrafter"/>
</dbReference>
<dbReference type="STRING" id="8469.M7B5K7"/>
<dbReference type="FunFam" id="1.20.80.10:FF:000009">
    <property type="entry name" value="FERM and PDZ domain containing 4"/>
    <property type="match status" value="1"/>
</dbReference>
<dbReference type="CDD" id="cd17168">
    <property type="entry name" value="FERM_F1_FRMPD1"/>
    <property type="match status" value="1"/>
</dbReference>
<dbReference type="InterPro" id="IPR035963">
    <property type="entry name" value="FERM_2"/>
</dbReference>
<proteinExistence type="predicted"/>
<dbReference type="Gene3D" id="2.30.29.30">
    <property type="entry name" value="Pleckstrin-homology domain (PH domain)/Phosphotyrosine-binding domain (PTB)"/>
    <property type="match status" value="1"/>
</dbReference>
<reference evidence="5" key="1">
    <citation type="journal article" date="2013" name="Nat. Genet.">
        <title>The draft genomes of soft-shell turtle and green sea turtle yield insights into the development and evolution of the turtle-specific body plan.</title>
        <authorList>
            <person name="Wang Z."/>
            <person name="Pascual-Anaya J."/>
            <person name="Zadissa A."/>
            <person name="Li W."/>
            <person name="Niimura Y."/>
            <person name="Huang Z."/>
            <person name="Li C."/>
            <person name="White S."/>
            <person name="Xiong Z."/>
            <person name="Fang D."/>
            <person name="Wang B."/>
            <person name="Ming Y."/>
            <person name="Chen Y."/>
            <person name="Zheng Y."/>
            <person name="Kuraku S."/>
            <person name="Pignatelli M."/>
            <person name="Herrero J."/>
            <person name="Beal K."/>
            <person name="Nozawa M."/>
            <person name="Li Q."/>
            <person name="Wang J."/>
            <person name="Zhang H."/>
            <person name="Yu L."/>
            <person name="Shigenobu S."/>
            <person name="Wang J."/>
            <person name="Liu J."/>
            <person name="Flicek P."/>
            <person name="Searle S."/>
            <person name="Wang J."/>
            <person name="Kuratani S."/>
            <person name="Yin Y."/>
            <person name="Aken B."/>
            <person name="Zhang G."/>
            <person name="Irie N."/>
        </authorList>
    </citation>
    <scope>NUCLEOTIDE SEQUENCE [LARGE SCALE GENOMIC DNA]</scope>
</reference>
<feature type="compositionally biased region" description="Polar residues" evidence="1">
    <location>
        <begin position="581"/>
        <end position="593"/>
    </location>
</feature>
<dbReference type="eggNOG" id="KOG3552">
    <property type="taxonomic scope" value="Eukaryota"/>
</dbReference>
<dbReference type="Pfam" id="PF00373">
    <property type="entry name" value="FERM_M"/>
    <property type="match status" value="1"/>
</dbReference>
<dbReference type="InterPro" id="IPR029071">
    <property type="entry name" value="Ubiquitin-like_domsf"/>
</dbReference>
<dbReference type="SUPFAM" id="SSF50729">
    <property type="entry name" value="PH domain-like"/>
    <property type="match status" value="1"/>
</dbReference>
<feature type="region of interest" description="Disordered" evidence="1">
    <location>
        <begin position="1285"/>
        <end position="1312"/>
    </location>
</feature>
<dbReference type="FunFam" id="2.30.29.30:FF:000066">
    <property type="entry name" value="FERM and PDZ domain-containing protein 4"/>
    <property type="match status" value="1"/>
</dbReference>
<feature type="region of interest" description="Disordered" evidence="1">
    <location>
        <begin position="716"/>
        <end position="739"/>
    </location>
</feature>
<dbReference type="GO" id="GO:0005938">
    <property type="term" value="C:cell cortex"/>
    <property type="evidence" value="ECO:0007669"/>
    <property type="project" value="TreeGrafter"/>
</dbReference>
<dbReference type="SMART" id="SM00228">
    <property type="entry name" value="PDZ"/>
    <property type="match status" value="1"/>
</dbReference>
<dbReference type="SMART" id="SM00295">
    <property type="entry name" value="B41"/>
    <property type="match status" value="1"/>
</dbReference>
<evidence type="ECO:0000313" key="5">
    <source>
        <dbReference type="Proteomes" id="UP000031443"/>
    </source>
</evidence>
<dbReference type="InterPro" id="IPR019748">
    <property type="entry name" value="FERM_central"/>
</dbReference>
<dbReference type="SUPFAM" id="SSF54236">
    <property type="entry name" value="Ubiquitin-like"/>
    <property type="match status" value="1"/>
</dbReference>
<feature type="region of interest" description="Disordered" evidence="1">
    <location>
        <begin position="547"/>
        <end position="616"/>
    </location>
</feature>
<evidence type="ECO:0000259" key="2">
    <source>
        <dbReference type="PROSITE" id="PS50057"/>
    </source>
</evidence>
<sequence>MLRGRSSVVDVPSDGLNQPVTRVKLTVTVHKDLLLGHYGFEISPNPPLAITSVAAGSTADGKLLPGDHILTINNKAVEDISIEQAADLLREPEDSLLLTVLRCTSGGPKSSFLTAEKRARLKTNPVKVRFAEEVLVNGHTQGNALLCVPNVLKVYLENGQTKAFKFDTSTTVKGNALLCVPNVLKVYLENGQTKAFKFDTTTTVKDIILTLKEKLSIQSIEHFALALEEQYNISKLYLLHEDELIEQVVQRKDSHDYRCLFRICFIPKDPLDLLQEDPVTFEYLYLQSCSDVLQERFAVEMKCSVALRLAALHIQERIYACAQPQKVSFKYIEKDWGIENFISPTLLRNMKGKDIKKAISFHMKRNQILLDPRQKHVLSATQVRLSYLQILGDLKMYSGKIFNATLMLQDRESYVALLVGAKYGISQIINNKLNIITPLAEFANISRLELTEESEKVSMVKIYLQDVKLLTLMLESNSAKDLACLVAGYYRLCVDSGVSIFIWGETKQQAHRISTEEGYESRACSDSEDSWELDSSVERFLDPPWLNPSSVQPLHEEEAGHEELPELEPESRNPGGRSDGTDSASEASDLANTESRDCKTSGSSDSMDALEEDDLEACSSSRPEFLQFFTPTIQELSCQDKSVFALASKEGSGGAESEDFLCFLQFSQGSHPGAEQTSLKQRGENEADASALKTKLSEENVMEYYSLCSSISPASNGERSVLNHSPGNGSVKDLPAESGQQEGLYKVNPTAEENDLILHPPPGYGDTSSEDEFYDAADRLTPTDVLTGSKALSHEGKGDSCFLKKSRCYNLGESCMSRQATREKHRKEKELKHAKSLRKRRSFLQTDYTSQVTFPVAPSPSLESTDPACCYEQEPQLPSISLTHMTSSLDNTTGEPALLEARTFAQLEPQSEAKSKNPSSSFMETEPDATETNSVTASVIPSISASQLQGDQEGKENSDLTPLPSCAENSLGPLDSACTRDSGCVSPSEISSHLGDIRDPEQARGAWNSPGGCGRPFSETEDGCITCTVHGQEQPMPQSAAEALEGRCELNTAAHQGKGGIPACAEPGPSPLGCYRGQLLPQAAASDLDSPSTADKGEAREQLVPSSPFARGTADPTSWAVKQDAEVVSGERTSKNLNGEPLRRVEDKNHLGFSNATELLSGFNRASGIITRLSWLSFGTRTDQAMPCQQGGVEDAPPAETAQAVGPSPWTAGHSDSGALGKETRFSSASPKSHPPPQLLSGQCPEEREPREDALNADGRHEQPQPTLTPLLIEETTEQRKGCHIITSPGLRSPSPKDTGGASAPREGNSGADQSLLCVTHEKDAPVSTSCNTTRPLGLTSVKGTLFLKAGMDKCSCHLSYASCFRGLDNDLDYECVDSAHSTSSRPLTTPPAAGSLSFLGQPPPRTTDESNCVAAEPSGSENGPWPESPPEALGQLQERAGKSPADFSQFLANVAELQALVRQFLGNRMKHPRDTCAEHYSEHKHVLCAESRKLMASCQKVLQPDRPSEELPGALQETFRDLMRLTALCFQFTACGLCGRRHKELTVNLKDVVCTYHEFVHAALQTEGKGGHDLSATLLARQGTALTAAVFCLTQQFRAASAV</sequence>
<dbReference type="Pfam" id="PF21477">
    <property type="entry name" value="FERM_C_FAK1"/>
    <property type="match status" value="1"/>
</dbReference>
<name>M7B5K7_CHEMY</name>
<feature type="compositionally biased region" description="Basic and acidic residues" evidence="1">
    <location>
        <begin position="1245"/>
        <end position="1263"/>
    </location>
</feature>
<gene>
    <name evidence="4" type="ORF">UY3_15493</name>
</gene>
<dbReference type="CDD" id="cd14473">
    <property type="entry name" value="FERM_B-lobe"/>
    <property type="match status" value="1"/>
</dbReference>
<feature type="region of interest" description="Disordered" evidence="1">
    <location>
        <begin position="1381"/>
        <end position="1433"/>
    </location>
</feature>
<dbReference type="SUPFAM" id="SSF50156">
    <property type="entry name" value="PDZ domain-like"/>
    <property type="match status" value="1"/>
</dbReference>
<feature type="region of interest" description="Disordered" evidence="1">
    <location>
        <begin position="989"/>
        <end position="1014"/>
    </location>
</feature>
<evidence type="ECO:0000259" key="3">
    <source>
        <dbReference type="PROSITE" id="PS50106"/>
    </source>
</evidence>
<dbReference type="InterPro" id="IPR014352">
    <property type="entry name" value="FERM/acyl-CoA-bd_prot_sf"/>
</dbReference>
<organism evidence="4 5">
    <name type="scientific">Chelonia mydas</name>
    <name type="common">Green sea-turtle</name>
    <name type="synonym">Chelonia agassizi</name>
    <dbReference type="NCBI Taxonomy" id="8469"/>
    <lineage>
        <taxon>Eukaryota</taxon>
        <taxon>Metazoa</taxon>
        <taxon>Chordata</taxon>
        <taxon>Craniata</taxon>
        <taxon>Vertebrata</taxon>
        <taxon>Euteleostomi</taxon>
        <taxon>Archelosauria</taxon>
        <taxon>Testudinata</taxon>
        <taxon>Testudines</taxon>
        <taxon>Cryptodira</taxon>
        <taxon>Durocryptodira</taxon>
        <taxon>Americhelydia</taxon>
        <taxon>Chelonioidea</taxon>
        <taxon>Cheloniidae</taxon>
        <taxon>Chelonia</taxon>
    </lineage>
</organism>
<dbReference type="Gene3D" id="1.20.80.10">
    <property type="match status" value="1"/>
</dbReference>
<dbReference type="InterPro" id="IPR041779">
    <property type="entry name" value="FRMPD1/3/4_FERM_C"/>
</dbReference>
<dbReference type="PANTHER" id="PTHR46221:SF2">
    <property type="entry name" value="FERM AND PDZ DOMAIN-CONTAINING PROTEIN 1"/>
    <property type="match status" value="1"/>
</dbReference>
<dbReference type="InterPro" id="IPR001478">
    <property type="entry name" value="PDZ"/>
</dbReference>
<evidence type="ECO:0000256" key="1">
    <source>
        <dbReference type="SAM" id="MobiDB-lite"/>
    </source>
</evidence>
<dbReference type="Proteomes" id="UP000031443">
    <property type="component" value="Unassembled WGS sequence"/>
</dbReference>
<feature type="domain" description="FERM" evidence="2">
    <location>
        <begin position="182"/>
        <end position="497"/>
    </location>
</feature>
<feature type="compositionally biased region" description="Polar residues" evidence="1">
    <location>
        <begin position="930"/>
        <end position="950"/>
    </location>
</feature>
<dbReference type="InterPro" id="IPR036034">
    <property type="entry name" value="PDZ_sf"/>
</dbReference>
<keyword evidence="5" id="KW-1185">Reference proteome</keyword>
<feature type="compositionally biased region" description="Polar residues" evidence="1">
    <location>
        <begin position="716"/>
        <end position="728"/>
    </location>
</feature>
<feature type="domain" description="PDZ" evidence="3">
    <location>
        <begin position="26"/>
        <end position="104"/>
    </location>
</feature>
<dbReference type="PANTHER" id="PTHR46221">
    <property type="entry name" value="FERM AND PDZ DOMAIN-CONTAINING PROTEIN FAMILY MEMBER"/>
    <property type="match status" value="1"/>
</dbReference>
<feature type="region of interest" description="Disordered" evidence="1">
    <location>
        <begin position="1085"/>
        <end position="1141"/>
    </location>
</feature>
<dbReference type="Pfam" id="PF21989">
    <property type="entry name" value="RA_2"/>
    <property type="match status" value="1"/>
</dbReference>
<dbReference type="Pfam" id="PF00595">
    <property type="entry name" value="PDZ"/>
    <property type="match status" value="1"/>
</dbReference>
<dbReference type="InterPro" id="IPR049385">
    <property type="entry name" value="FAK1-like_FERM_C"/>
</dbReference>
<dbReference type="InterPro" id="IPR000299">
    <property type="entry name" value="FERM_domain"/>
</dbReference>
<feature type="compositionally biased region" description="Basic and acidic residues" evidence="1">
    <location>
        <begin position="554"/>
        <end position="564"/>
    </location>
</feature>
<feature type="region of interest" description="Disordered" evidence="1">
    <location>
        <begin position="1186"/>
        <end position="1271"/>
    </location>
</feature>
<dbReference type="PROSITE" id="PS50057">
    <property type="entry name" value="FERM_3"/>
    <property type="match status" value="1"/>
</dbReference>
<dbReference type="Gene3D" id="3.10.20.90">
    <property type="entry name" value="Phosphatidylinositol 3-kinase Catalytic Subunit, Chain A, domain 1"/>
    <property type="match status" value="1"/>
</dbReference>
<feature type="region of interest" description="Disordered" evidence="1">
    <location>
        <begin position="906"/>
        <end position="968"/>
    </location>
</feature>
<dbReference type="CDD" id="cd13183">
    <property type="entry name" value="FERM_C_FRMPD1_FRMPD3_FRMPD4"/>
    <property type="match status" value="1"/>
</dbReference>